<proteinExistence type="predicted"/>
<evidence type="ECO:0000313" key="2">
    <source>
        <dbReference type="EMBL" id="QDZ10581.1"/>
    </source>
</evidence>
<dbReference type="EMBL" id="CP042304">
    <property type="protein sequence ID" value="QDZ10581.1"/>
    <property type="molecule type" value="Genomic_DNA"/>
</dbReference>
<organism evidence="2 3">
    <name type="scientific">Devosia ginsengisoli</name>
    <dbReference type="NCBI Taxonomy" id="400770"/>
    <lineage>
        <taxon>Bacteria</taxon>
        <taxon>Pseudomonadati</taxon>
        <taxon>Pseudomonadota</taxon>
        <taxon>Alphaproteobacteria</taxon>
        <taxon>Hyphomicrobiales</taxon>
        <taxon>Devosiaceae</taxon>
        <taxon>Devosia</taxon>
    </lineage>
</organism>
<keyword evidence="3" id="KW-1185">Reference proteome</keyword>
<dbReference type="SMART" id="SM00953">
    <property type="entry name" value="RES"/>
    <property type="match status" value="1"/>
</dbReference>
<sequence>MTAPLPGPLGGTDLIAWRLDASQFAATWDSGEGAYRFGGRWSSAGTRAVYCALDASTTILEVAVHRGFKRMDTIPHVLTSLRVLDPRDVYVVEASVLPNASWLRPGIPSAGQQAFGDALLRAHPFVLVPSVVSTNSWNLVFIAAQAVGRYALRSQEGSALDTRLHPPK</sequence>
<dbReference type="Pfam" id="PF08808">
    <property type="entry name" value="RES"/>
    <property type="match status" value="1"/>
</dbReference>
<dbReference type="Proteomes" id="UP000315364">
    <property type="component" value="Chromosome"/>
</dbReference>
<dbReference type="AlphaFoldDB" id="A0A5B8LRN0"/>
<dbReference type="RefSeq" id="WP_146289368.1">
    <property type="nucleotide sequence ID" value="NZ_CP042304.1"/>
</dbReference>
<accession>A0A5B8LRN0</accession>
<feature type="domain" description="RES" evidence="1">
    <location>
        <begin position="28"/>
        <end position="155"/>
    </location>
</feature>
<dbReference type="KEGG" id="dea:FPZ08_07340"/>
<name>A0A5B8LRN0_9HYPH</name>
<evidence type="ECO:0000259" key="1">
    <source>
        <dbReference type="SMART" id="SM00953"/>
    </source>
</evidence>
<dbReference type="InterPro" id="IPR014914">
    <property type="entry name" value="RES_dom"/>
</dbReference>
<reference evidence="2 3" key="1">
    <citation type="submission" date="2019-07" db="EMBL/GenBank/DDBJ databases">
        <title>Full genome sequence of Devosia sp. Gsoil 520.</title>
        <authorList>
            <person name="Im W.-T."/>
        </authorList>
    </citation>
    <scope>NUCLEOTIDE SEQUENCE [LARGE SCALE GENOMIC DNA]</scope>
    <source>
        <strain evidence="2 3">Gsoil 520</strain>
    </source>
</reference>
<gene>
    <name evidence="2" type="ORF">FPZ08_07340</name>
</gene>
<dbReference type="OrthoDB" id="648213at2"/>
<evidence type="ECO:0000313" key="3">
    <source>
        <dbReference type="Proteomes" id="UP000315364"/>
    </source>
</evidence>
<protein>
    <submittedName>
        <fullName evidence="2">RES domain-containing protein</fullName>
    </submittedName>
</protein>